<feature type="region of interest" description="Disordered" evidence="1">
    <location>
        <begin position="59"/>
        <end position="82"/>
    </location>
</feature>
<proteinExistence type="predicted"/>
<feature type="compositionally biased region" description="Low complexity" evidence="1">
    <location>
        <begin position="59"/>
        <end position="77"/>
    </location>
</feature>
<sequence length="108" mass="10723">MQWGARIVTSPANGTVTIDSSGVAHYKANAAFSGSDSFTYVAADNAGGESAPATVTVTVTGQSGSTPSGNTPPGNTPRSGGGGSMDWLLLIGLAMLTMLAQCASRSKV</sequence>
<dbReference type="EMBL" id="BLJN01000008">
    <property type="protein sequence ID" value="GFE84097.1"/>
    <property type="molecule type" value="Genomic_DNA"/>
</dbReference>
<dbReference type="Proteomes" id="UP000445000">
    <property type="component" value="Unassembled WGS sequence"/>
</dbReference>
<dbReference type="AlphaFoldDB" id="A0A829YL49"/>
<evidence type="ECO:0000313" key="3">
    <source>
        <dbReference type="Proteomes" id="UP000445000"/>
    </source>
</evidence>
<reference evidence="3" key="1">
    <citation type="submission" date="2020-01" db="EMBL/GenBank/DDBJ databases">
        <title>'Steroidobacter agaridevorans' sp. nov., agar-degrading bacteria isolated from rhizosphere soils.</title>
        <authorList>
            <person name="Ikenaga M."/>
            <person name="Kataoka M."/>
            <person name="Murouchi A."/>
            <person name="Katsuragi S."/>
            <person name="Sakai M."/>
        </authorList>
    </citation>
    <scope>NUCLEOTIDE SEQUENCE [LARGE SCALE GENOMIC DNA]</scope>
    <source>
        <strain evidence="3">YU21-B</strain>
    </source>
</reference>
<organism evidence="2 3">
    <name type="scientific">Steroidobacter agaridevorans</name>
    <dbReference type="NCBI Taxonomy" id="2695856"/>
    <lineage>
        <taxon>Bacteria</taxon>
        <taxon>Pseudomonadati</taxon>
        <taxon>Pseudomonadota</taxon>
        <taxon>Gammaproteobacteria</taxon>
        <taxon>Steroidobacterales</taxon>
        <taxon>Steroidobacteraceae</taxon>
        <taxon>Steroidobacter</taxon>
    </lineage>
</organism>
<name>A0A829YL49_9GAMM</name>
<dbReference type="Pfam" id="PF17963">
    <property type="entry name" value="Big_9"/>
    <property type="match status" value="1"/>
</dbReference>
<evidence type="ECO:0000256" key="1">
    <source>
        <dbReference type="SAM" id="MobiDB-lite"/>
    </source>
</evidence>
<accession>A0A829YL49</accession>
<dbReference type="RefSeq" id="WP_202624189.1">
    <property type="nucleotide sequence ID" value="NZ_BLJO01000002.1"/>
</dbReference>
<comment type="caution">
    <text evidence="2">The sequence shown here is derived from an EMBL/GenBank/DDBJ whole genome shotgun (WGS) entry which is preliminary data.</text>
</comment>
<evidence type="ECO:0000313" key="2">
    <source>
        <dbReference type="EMBL" id="GFE84097.1"/>
    </source>
</evidence>
<gene>
    <name evidence="2" type="ORF">GCM10011487_60970</name>
</gene>
<keyword evidence="3" id="KW-1185">Reference proteome</keyword>
<dbReference type="Gene3D" id="2.60.40.3440">
    <property type="match status" value="1"/>
</dbReference>
<protein>
    <submittedName>
        <fullName evidence="2">Uncharacterized protein</fullName>
    </submittedName>
</protein>